<dbReference type="GO" id="GO:0003677">
    <property type="term" value="F:DNA binding"/>
    <property type="evidence" value="ECO:0007669"/>
    <property type="project" value="UniProtKB-KW"/>
</dbReference>
<keyword evidence="4" id="KW-0804">Transcription</keyword>
<gene>
    <name evidence="6" type="ORF">SAMN02745781_03373</name>
</gene>
<accession>A0A1M5F8A3</accession>
<evidence type="ECO:0000313" key="6">
    <source>
        <dbReference type="EMBL" id="SHF87301.1"/>
    </source>
</evidence>
<dbReference type="Gene3D" id="1.10.260.40">
    <property type="entry name" value="lambda repressor-like DNA-binding domains"/>
    <property type="match status" value="1"/>
</dbReference>
<dbReference type="InterPro" id="IPR010982">
    <property type="entry name" value="Lambda_DNA-bd_dom_sf"/>
</dbReference>
<dbReference type="Pfam" id="PF13693">
    <property type="entry name" value="HTH_35"/>
    <property type="match status" value="1"/>
</dbReference>
<keyword evidence="7" id="KW-1185">Reference proteome</keyword>
<dbReference type="AlphaFoldDB" id="A0A1M5F8A3"/>
<organism evidence="6 7">
    <name type="scientific">Vibrio gazogenes DSM 21264 = NBRC 103151</name>
    <dbReference type="NCBI Taxonomy" id="1123492"/>
    <lineage>
        <taxon>Bacteria</taxon>
        <taxon>Pseudomonadati</taxon>
        <taxon>Pseudomonadota</taxon>
        <taxon>Gammaproteobacteria</taxon>
        <taxon>Vibrionales</taxon>
        <taxon>Vibrionaceae</taxon>
        <taxon>Vibrio</taxon>
    </lineage>
</organism>
<proteinExistence type="inferred from homology"/>
<dbReference type="EMBL" id="FQUH01000019">
    <property type="protein sequence ID" value="SHF87301.1"/>
    <property type="molecule type" value="Genomic_DNA"/>
</dbReference>
<dbReference type="Proteomes" id="UP000184159">
    <property type="component" value="Unassembled WGS sequence"/>
</dbReference>
<sequence>MKIKSDMPSALIVAHLKMKGLSIAELSRMHGYHRGTLNNALRAPWPKGERIIADALDMEPENIWPTRYPEANSRGAA</sequence>
<evidence type="ECO:0000256" key="4">
    <source>
        <dbReference type="ARBA" id="ARBA00023163"/>
    </source>
</evidence>
<name>A0A1M5F8A3_VIBGA</name>
<evidence type="ECO:0000313" key="7">
    <source>
        <dbReference type="Proteomes" id="UP000184159"/>
    </source>
</evidence>
<dbReference type="RefSeq" id="WP_072961909.1">
    <property type="nucleotide sequence ID" value="NZ_FQUH01000019.1"/>
</dbReference>
<evidence type="ECO:0000256" key="3">
    <source>
        <dbReference type="ARBA" id="ARBA00023125"/>
    </source>
</evidence>
<keyword evidence="3" id="KW-0238">DNA-binding</keyword>
<protein>
    <submittedName>
        <fullName evidence="6">Transcriptional regulator, Nlp family</fullName>
    </submittedName>
</protein>
<dbReference type="SUPFAM" id="SSF47413">
    <property type="entry name" value="lambda repressor-like DNA-binding domains"/>
    <property type="match status" value="1"/>
</dbReference>
<evidence type="ECO:0000256" key="2">
    <source>
        <dbReference type="ARBA" id="ARBA00023015"/>
    </source>
</evidence>
<feature type="domain" description="Ner winged helix-turn-helix DNA-binding" evidence="5">
    <location>
        <begin position="7"/>
        <end position="73"/>
    </location>
</feature>
<reference evidence="7" key="1">
    <citation type="submission" date="2016-11" db="EMBL/GenBank/DDBJ databases">
        <authorList>
            <person name="Varghese N."/>
            <person name="Submissions S."/>
        </authorList>
    </citation>
    <scope>NUCLEOTIDE SEQUENCE [LARGE SCALE GENOMIC DNA]</scope>
    <source>
        <strain evidence="7">DSM 21264</strain>
    </source>
</reference>
<keyword evidence="2" id="KW-0805">Transcription regulation</keyword>
<dbReference type="InterPro" id="IPR038722">
    <property type="entry name" value="Ner_HTH_dom"/>
</dbReference>
<evidence type="ECO:0000256" key="1">
    <source>
        <dbReference type="ARBA" id="ARBA00006157"/>
    </source>
</evidence>
<evidence type="ECO:0000259" key="5">
    <source>
        <dbReference type="Pfam" id="PF13693"/>
    </source>
</evidence>
<comment type="similarity">
    <text evidence="1">Belongs to the ner transcriptional regulatory family.</text>
</comment>